<dbReference type="Proteomes" id="UP000095042">
    <property type="component" value="Unassembled WGS sequence"/>
</dbReference>
<evidence type="ECO:0000313" key="15">
    <source>
        <dbReference type="Proteomes" id="UP000095042"/>
    </source>
</evidence>
<evidence type="ECO:0000256" key="4">
    <source>
        <dbReference type="ARBA" id="ARBA00022538"/>
    </source>
</evidence>
<keyword evidence="8 13" id="KW-1133">Transmembrane helix</keyword>
<dbReference type="GO" id="GO:0016020">
    <property type="term" value="C:membrane"/>
    <property type="evidence" value="ECO:0007669"/>
    <property type="project" value="UniProtKB-SubCell"/>
</dbReference>
<feature type="transmembrane region" description="Helical" evidence="13">
    <location>
        <begin position="61"/>
        <end position="79"/>
    </location>
</feature>
<comment type="similarity">
    <text evidence="2">Belongs to the TMEM175 family.</text>
</comment>
<evidence type="ECO:0000256" key="12">
    <source>
        <dbReference type="ARBA" id="ARBA00034430"/>
    </source>
</evidence>
<feature type="transmembrane region" description="Helical" evidence="13">
    <location>
        <begin position="155"/>
        <end position="175"/>
    </location>
</feature>
<evidence type="ECO:0000256" key="1">
    <source>
        <dbReference type="ARBA" id="ARBA00004141"/>
    </source>
</evidence>
<protein>
    <recommendedName>
        <fullName evidence="16">DUF1211 domain-containing protein</fullName>
    </recommendedName>
</protein>
<dbReference type="OrthoDB" id="7626281at2"/>
<dbReference type="GO" id="GO:0005267">
    <property type="term" value="F:potassium channel activity"/>
    <property type="evidence" value="ECO:0007669"/>
    <property type="project" value="UniProtKB-KW"/>
</dbReference>
<evidence type="ECO:0000256" key="11">
    <source>
        <dbReference type="ARBA" id="ARBA00023303"/>
    </source>
</evidence>
<accession>A0A1E3W9E4</accession>
<evidence type="ECO:0000256" key="7">
    <source>
        <dbReference type="ARBA" id="ARBA00022958"/>
    </source>
</evidence>
<evidence type="ECO:0000256" key="6">
    <source>
        <dbReference type="ARBA" id="ARBA00022826"/>
    </source>
</evidence>
<dbReference type="Pfam" id="PF06736">
    <property type="entry name" value="TMEM175"/>
    <property type="match status" value="1"/>
</dbReference>
<keyword evidence="3" id="KW-0813">Transport</keyword>
<organism evidence="14 15">
    <name type="scientific">Methyloceanibacter marginalis</name>
    <dbReference type="NCBI Taxonomy" id="1774971"/>
    <lineage>
        <taxon>Bacteria</taxon>
        <taxon>Pseudomonadati</taxon>
        <taxon>Pseudomonadota</taxon>
        <taxon>Alphaproteobacteria</taxon>
        <taxon>Hyphomicrobiales</taxon>
        <taxon>Hyphomicrobiaceae</taxon>
        <taxon>Methyloceanibacter</taxon>
    </lineage>
</organism>
<dbReference type="RefSeq" id="WP_069624378.1">
    <property type="nucleotide sequence ID" value="NZ_LPWD01000312.1"/>
</dbReference>
<evidence type="ECO:0000256" key="2">
    <source>
        <dbReference type="ARBA" id="ARBA00006920"/>
    </source>
</evidence>
<evidence type="ECO:0000313" key="14">
    <source>
        <dbReference type="EMBL" id="ODS02434.1"/>
    </source>
</evidence>
<evidence type="ECO:0000256" key="10">
    <source>
        <dbReference type="ARBA" id="ARBA00023136"/>
    </source>
</evidence>
<evidence type="ECO:0000256" key="9">
    <source>
        <dbReference type="ARBA" id="ARBA00023065"/>
    </source>
</evidence>
<feature type="transmembrane region" description="Helical" evidence="13">
    <location>
        <begin position="122"/>
        <end position="143"/>
    </location>
</feature>
<comment type="subcellular location">
    <subcellularLocation>
        <location evidence="1">Membrane</location>
        <topology evidence="1">Multi-pass membrane protein</topology>
    </subcellularLocation>
</comment>
<sequence length="200" mass="21899">MSDTTKRDAGFIPTDRLEALTDAVFAFAMTLLVVNIELPESFDPKTNREFLDGLAGLADTFTAYLITFFVLVSFWFGHAKQTAEPEMASPGYAWAVLFHLLFVTLLPFSMLALNRYDVAGAVWIYGANMILLAVTALLVARAAERDSGRASSSDGRVELGILIVSAVLSMIASLWSPDYAMLLYLLNLAAPLVARTMYGR</sequence>
<keyword evidence="6" id="KW-0631">Potassium channel</keyword>
<keyword evidence="5 13" id="KW-0812">Transmembrane</keyword>
<dbReference type="AlphaFoldDB" id="A0A1E3W9E4"/>
<evidence type="ECO:0000256" key="13">
    <source>
        <dbReference type="SAM" id="Phobius"/>
    </source>
</evidence>
<keyword evidence="7" id="KW-0630">Potassium</keyword>
<dbReference type="EMBL" id="LPWD01000312">
    <property type="protein sequence ID" value="ODS02434.1"/>
    <property type="molecule type" value="Genomic_DNA"/>
</dbReference>
<evidence type="ECO:0000256" key="3">
    <source>
        <dbReference type="ARBA" id="ARBA00022448"/>
    </source>
</evidence>
<evidence type="ECO:0000256" key="8">
    <source>
        <dbReference type="ARBA" id="ARBA00022989"/>
    </source>
</evidence>
<dbReference type="InterPro" id="IPR010617">
    <property type="entry name" value="TMEM175-like"/>
</dbReference>
<keyword evidence="4" id="KW-0633">Potassium transport</keyword>
<comment type="caution">
    <text evidence="14">The sequence shown here is derived from an EMBL/GenBank/DDBJ whole genome shotgun (WGS) entry which is preliminary data.</text>
</comment>
<proteinExistence type="inferred from homology"/>
<gene>
    <name evidence="14" type="ORF">AUC71_01725</name>
</gene>
<keyword evidence="11" id="KW-0407">Ion channel</keyword>
<keyword evidence="10 13" id="KW-0472">Membrane</keyword>
<keyword evidence="15" id="KW-1185">Reference proteome</keyword>
<evidence type="ECO:0008006" key="16">
    <source>
        <dbReference type="Google" id="ProtNLM"/>
    </source>
</evidence>
<feature type="transmembrane region" description="Helical" evidence="13">
    <location>
        <begin position="91"/>
        <end position="110"/>
    </location>
</feature>
<name>A0A1E3W9E4_9HYPH</name>
<keyword evidence="9" id="KW-0406">Ion transport</keyword>
<dbReference type="GO" id="GO:0015252">
    <property type="term" value="F:proton channel activity"/>
    <property type="evidence" value="ECO:0007669"/>
    <property type="project" value="InterPro"/>
</dbReference>
<feature type="transmembrane region" description="Helical" evidence="13">
    <location>
        <begin position="181"/>
        <end position="198"/>
    </location>
</feature>
<comment type="catalytic activity">
    <reaction evidence="12">
        <text>K(+)(in) = K(+)(out)</text>
        <dbReference type="Rhea" id="RHEA:29463"/>
        <dbReference type="ChEBI" id="CHEBI:29103"/>
    </reaction>
</comment>
<evidence type="ECO:0000256" key="5">
    <source>
        <dbReference type="ARBA" id="ARBA00022692"/>
    </source>
</evidence>
<reference evidence="14 15" key="1">
    <citation type="journal article" date="2016" name="Environ. Microbiol.">
        <title>New Methyloceanibacter diversity from North Sea sediments includes methanotroph containing solely the soluble methane monooxygenase.</title>
        <authorList>
            <person name="Vekeman B."/>
            <person name="Kerckhof F.M."/>
            <person name="Cremers G."/>
            <person name="de Vos P."/>
            <person name="Vandamme P."/>
            <person name="Boon N."/>
            <person name="Op den Camp H.J."/>
            <person name="Heylen K."/>
        </authorList>
    </citation>
    <scope>NUCLEOTIDE SEQUENCE [LARGE SCALE GENOMIC DNA]</scope>
    <source>
        <strain evidence="14 15">R-67177</strain>
    </source>
</reference>